<dbReference type="KEGG" id="lab:LA76x_2397"/>
<accession>A0A0S2FAE4</accession>
<protein>
    <submittedName>
        <fullName evidence="2">Toxin co-regulated pilus biosynthesis Q family protein</fullName>
    </submittedName>
</protein>
<evidence type="ECO:0000313" key="2">
    <source>
        <dbReference type="EMBL" id="ALN80527.1"/>
    </source>
</evidence>
<dbReference type="AlphaFoldDB" id="A0A0S2FAE4"/>
<feature type="compositionally biased region" description="Low complexity" evidence="1">
    <location>
        <begin position="151"/>
        <end position="177"/>
    </location>
</feature>
<dbReference type="Gene3D" id="3.55.50.70">
    <property type="match status" value="1"/>
</dbReference>
<feature type="region of interest" description="Disordered" evidence="1">
    <location>
        <begin position="127"/>
        <end position="177"/>
    </location>
</feature>
<name>A0A0S2FAE4_LYSAN</name>
<proteinExistence type="predicted"/>
<dbReference type="eggNOG" id="ENOG50344E7">
    <property type="taxonomic scope" value="Bacteria"/>
</dbReference>
<gene>
    <name evidence="2" type="ORF">LA76x_2397</name>
</gene>
<dbReference type="EMBL" id="CP011129">
    <property type="protein sequence ID" value="ALN80527.1"/>
    <property type="molecule type" value="Genomic_DNA"/>
</dbReference>
<keyword evidence="3" id="KW-1185">Reference proteome</keyword>
<evidence type="ECO:0000256" key="1">
    <source>
        <dbReference type="SAM" id="MobiDB-lite"/>
    </source>
</evidence>
<dbReference type="Proteomes" id="UP000060787">
    <property type="component" value="Chromosome"/>
</dbReference>
<sequence>MWVAILLAIALAGCATRPAPDFGGRWKPVNRYSEAPSEIPLHQSYVFYPSPMDGTLKNMLTRWATDSNMTLDYQHYSDFTLHQAVSLIHTTSLPDAVSQLNSAYAAQGVVIAREGDKIVVRSAVAAPAPGPAAALPEPESKASHHAKTKSEAAPAESPSADASVSTAAVAQAAGPTP</sequence>
<feature type="compositionally biased region" description="Low complexity" evidence="1">
    <location>
        <begin position="127"/>
        <end position="137"/>
    </location>
</feature>
<reference evidence="2 3" key="1">
    <citation type="journal article" date="2015" name="BMC Genomics">
        <title>Comparative genomics and metabolic profiling of the genus Lysobacter.</title>
        <authorList>
            <person name="de Bruijn I."/>
            <person name="Cheng X."/>
            <person name="de Jager V."/>
            <person name="Exposito R.G."/>
            <person name="Watrous J."/>
            <person name="Patel N."/>
            <person name="Postma J."/>
            <person name="Dorrestein P.C."/>
            <person name="Kobayashi D."/>
            <person name="Raaijmakers J.M."/>
        </authorList>
    </citation>
    <scope>NUCLEOTIDE SEQUENCE [LARGE SCALE GENOMIC DNA]</scope>
    <source>
        <strain evidence="2 3">76</strain>
    </source>
</reference>
<dbReference type="STRING" id="84531.LA76x_2397"/>
<evidence type="ECO:0000313" key="3">
    <source>
        <dbReference type="Proteomes" id="UP000060787"/>
    </source>
</evidence>
<dbReference type="PATRIC" id="fig|84531.8.peg.2406"/>
<organism evidence="2 3">
    <name type="scientific">Lysobacter antibioticus</name>
    <dbReference type="NCBI Taxonomy" id="84531"/>
    <lineage>
        <taxon>Bacteria</taxon>
        <taxon>Pseudomonadati</taxon>
        <taxon>Pseudomonadota</taxon>
        <taxon>Gammaproteobacteria</taxon>
        <taxon>Lysobacterales</taxon>
        <taxon>Lysobacteraceae</taxon>
        <taxon>Lysobacter</taxon>
    </lineage>
</organism>